<organism evidence="8 9">
    <name type="scientific">Aquatica leii</name>
    <dbReference type="NCBI Taxonomy" id="1421715"/>
    <lineage>
        <taxon>Eukaryota</taxon>
        <taxon>Metazoa</taxon>
        <taxon>Ecdysozoa</taxon>
        <taxon>Arthropoda</taxon>
        <taxon>Hexapoda</taxon>
        <taxon>Insecta</taxon>
        <taxon>Pterygota</taxon>
        <taxon>Neoptera</taxon>
        <taxon>Endopterygota</taxon>
        <taxon>Coleoptera</taxon>
        <taxon>Polyphaga</taxon>
        <taxon>Elateriformia</taxon>
        <taxon>Elateroidea</taxon>
        <taxon>Lampyridae</taxon>
        <taxon>Luciolinae</taxon>
        <taxon>Aquatica</taxon>
    </lineage>
</organism>
<dbReference type="InterPro" id="IPR019427">
    <property type="entry name" value="7TM_GPCR_serpentine_rcpt_Srw"/>
</dbReference>
<reference evidence="9" key="1">
    <citation type="submission" date="2023-01" db="EMBL/GenBank/DDBJ databases">
        <title>Key to firefly adult light organ development and bioluminescence: homeobox transcription factors regulate luciferase expression and transportation to peroxisome.</title>
        <authorList>
            <person name="Fu X."/>
        </authorList>
    </citation>
    <scope>NUCLEOTIDE SEQUENCE [LARGE SCALE GENOMIC DNA]</scope>
</reference>
<dbReference type="EMBL" id="JARPUR010000005">
    <property type="protein sequence ID" value="KAK4876311.1"/>
    <property type="molecule type" value="Genomic_DNA"/>
</dbReference>
<comment type="similarity">
    <text evidence="2">Belongs to the G-protein coupled receptor 1 family.</text>
</comment>
<evidence type="ECO:0000259" key="7">
    <source>
        <dbReference type="PROSITE" id="PS50262"/>
    </source>
</evidence>
<feature type="transmembrane region" description="Helical" evidence="6">
    <location>
        <begin position="160"/>
        <end position="179"/>
    </location>
</feature>
<dbReference type="SUPFAM" id="SSF81321">
    <property type="entry name" value="Family A G protein-coupled receptor-like"/>
    <property type="match status" value="1"/>
</dbReference>
<dbReference type="GO" id="GO:0008528">
    <property type="term" value="F:G protein-coupled peptide receptor activity"/>
    <property type="evidence" value="ECO:0007669"/>
    <property type="project" value="InterPro"/>
</dbReference>
<dbReference type="PANTHER" id="PTHR46273:SF4">
    <property type="entry name" value="AT19640P"/>
    <property type="match status" value="1"/>
</dbReference>
<dbReference type="PANTHER" id="PTHR46273">
    <property type="entry name" value="MYOSUPPRESSIN RECEPTOR 1, ISOFORM B-RELATED"/>
    <property type="match status" value="1"/>
</dbReference>
<dbReference type="Pfam" id="PF10324">
    <property type="entry name" value="7TM_GPCR_Srw"/>
    <property type="match status" value="1"/>
</dbReference>
<evidence type="ECO:0000313" key="8">
    <source>
        <dbReference type="EMBL" id="KAK4876311.1"/>
    </source>
</evidence>
<feature type="transmembrane region" description="Helical" evidence="6">
    <location>
        <begin position="110"/>
        <end position="139"/>
    </location>
</feature>
<dbReference type="GO" id="GO:0005886">
    <property type="term" value="C:plasma membrane"/>
    <property type="evidence" value="ECO:0007669"/>
    <property type="project" value="TreeGrafter"/>
</dbReference>
<accession>A0AAN7P6M7</accession>
<evidence type="ECO:0000256" key="6">
    <source>
        <dbReference type="SAM" id="Phobius"/>
    </source>
</evidence>
<evidence type="ECO:0000256" key="4">
    <source>
        <dbReference type="ARBA" id="ARBA00022989"/>
    </source>
</evidence>
<dbReference type="InterPro" id="IPR000276">
    <property type="entry name" value="GPCR_Rhodpsn"/>
</dbReference>
<comment type="subcellular location">
    <subcellularLocation>
        <location evidence="1">Membrane</location>
    </subcellularLocation>
</comment>
<dbReference type="CDD" id="cd14978">
    <property type="entry name" value="7tmA_FMRFamide_R-like"/>
    <property type="match status" value="1"/>
</dbReference>
<keyword evidence="5 6" id="KW-0472">Membrane</keyword>
<sequence length="538" mass="61541">MNTSLENSTFINSSTNASGSNISYCDLQTFYVQYRDIHGYLSILVCIFGSIANILNICVLSRREMRSPTNAILTGLAVADLLVMIEYIPFSCHVYFDPDARFTASYFSYAWAVFMAFHALFAQVCHFISICLTVVLAVWRYIIITRSQNNRDWCNAQRTRITIILTYLLCPLVCLPLFVSLKITEQVKSVDESGRIIQRQQLVNYTGDKYNATLYVLDYGNFKDISFWVYGVVIKLVPCILLTILSQRIISALLETKRRRQNLLGITPINLKTVGEVKPPKTLRQSKEQQTDRTTRMLLAVLFLFLITEFPQAILGLLSVSIGPKFEKQCYNPLEAIDFSKCLKKKFKKEQNNPSQPKMHDLKYDQFTRLVDLKPLGAFEQMTNLTAIENAKDDFFVLFKLWKEFQNTTSISDTNISAPPKKQEIRNVNNNNNEKLNIPHSQILQIVNEISEIVPKNNTITVEALVHCSNNTENKLEKTTKLPDGLMSIDNFEKIDISNIPIVLDLIDTITPVDETMGYHEVMSLNSNKSTRLEEHLF</sequence>
<feature type="transmembrane region" description="Helical" evidence="6">
    <location>
        <begin position="37"/>
        <end position="59"/>
    </location>
</feature>
<feature type="transmembrane region" description="Helical" evidence="6">
    <location>
        <begin position="227"/>
        <end position="250"/>
    </location>
</feature>
<keyword evidence="9" id="KW-1185">Reference proteome</keyword>
<proteinExistence type="inferred from homology"/>
<comment type="caution">
    <text evidence="8">The sequence shown here is derived from an EMBL/GenBank/DDBJ whole genome shotgun (WGS) entry which is preliminary data.</text>
</comment>
<feature type="transmembrane region" description="Helical" evidence="6">
    <location>
        <begin position="71"/>
        <end position="90"/>
    </location>
</feature>
<dbReference type="InterPro" id="IPR053219">
    <property type="entry name" value="GPCR_Dmsr-1"/>
</dbReference>
<dbReference type="PROSITE" id="PS50262">
    <property type="entry name" value="G_PROTEIN_RECEP_F1_2"/>
    <property type="match status" value="1"/>
</dbReference>
<evidence type="ECO:0000256" key="2">
    <source>
        <dbReference type="ARBA" id="ARBA00010663"/>
    </source>
</evidence>
<feature type="transmembrane region" description="Helical" evidence="6">
    <location>
        <begin position="297"/>
        <end position="320"/>
    </location>
</feature>
<dbReference type="AlphaFoldDB" id="A0AAN7P6M7"/>
<dbReference type="Gene3D" id="1.20.1070.10">
    <property type="entry name" value="Rhodopsin 7-helix transmembrane proteins"/>
    <property type="match status" value="1"/>
</dbReference>
<evidence type="ECO:0000313" key="9">
    <source>
        <dbReference type="Proteomes" id="UP001353858"/>
    </source>
</evidence>
<evidence type="ECO:0000256" key="3">
    <source>
        <dbReference type="ARBA" id="ARBA00022692"/>
    </source>
</evidence>
<feature type="domain" description="G-protein coupled receptors family 1 profile" evidence="7">
    <location>
        <begin position="52"/>
        <end position="319"/>
    </location>
</feature>
<evidence type="ECO:0000256" key="1">
    <source>
        <dbReference type="ARBA" id="ARBA00004370"/>
    </source>
</evidence>
<gene>
    <name evidence="8" type="ORF">RN001_012733</name>
</gene>
<keyword evidence="4 6" id="KW-1133">Transmembrane helix</keyword>
<name>A0AAN7P6M7_9COLE</name>
<dbReference type="InterPro" id="IPR017452">
    <property type="entry name" value="GPCR_Rhodpsn_7TM"/>
</dbReference>
<protein>
    <recommendedName>
        <fullName evidence="7">G-protein coupled receptors family 1 profile domain-containing protein</fullName>
    </recommendedName>
</protein>
<evidence type="ECO:0000256" key="5">
    <source>
        <dbReference type="ARBA" id="ARBA00023136"/>
    </source>
</evidence>
<dbReference type="PRINTS" id="PR00237">
    <property type="entry name" value="GPCRRHODOPSN"/>
</dbReference>
<keyword evidence="3 6" id="KW-0812">Transmembrane</keyword>
<dbReference type="Proteomes" id="UP001353858">
    <property type="component" value="Unassembled WGS sequence"/>
</dbReference>